<dbReference type="GO" id="GO:0006281">
    <property type="term" value="P:DNA repair"/>
    <property type="evidence" value="ECO:0007669"/>
    <property type="project" value="UniProtKB-KW"/>
</dbReference>
<dbReference type="InterPro" id="IPR027417">
    <property type="entry name" value="P-loop_NTPase"/>
</dbReference>
<keyword evidence="3" id="KW-0378">Hydrolase</keyword>
<reference evidence="10" key="1">
    <citation type="journal article" date="2020" name="mSystems">
        <title>Genome- and Community-Level Interaction Insights into Carbon Utilization and Element Cycling Functions of Hydrothermarchaeota in Hydrothermal Sediment.</title>
        <authorList>
            <person name="Zhou Z."/>
            <person name="Liu Y."/>
            <person name="Xu W."/>
            <person name="Pan J."/>
            <person name="Luo Z.H."/>
            <person name="Li M."/>
        </authorList>
    </citation>
    <scope>NUCLEOTIDE SEQUENCE [LARGE SCALE GENOMIC DNA]</scope>
    <source>
        <strain evidence="10">SpSt-87</strain>
    </source>
</reference>
<dbReference type="PROSITE" id="PS51194">
    <property type="entry name" value="HELICASE_CTER"/>
    <property type="match status" value="1"/>
</dbReference>
<dbReference type="FunFam" id="3.40.50.300:FF:001992">
    <property type="entry name" value="ATP-dependent RNA helicase, putative"/>
    <property type="match status" value="1"/>
</dbReference>
<dbReference type="InterPro" id="IPR010994">
    <property type="entry name" value="RuvA_2-like"/>
</dbReference>
<dbReference type="Pfam" id="PF21210">
    <property type="entry name" value="RNA_helicase_helical"/>
    <property type="match status" value="1"/>
</dbReference>
<dbReference type="GO" id="GO:0140097">
    <property type="term" value="F:catalytic activity, acting on DNA"/>
    <property type="evidence" value="ECO:0007669"/>
    <property type="project" value="UniProtKB-ARBA"/>
</dbReference>
<evidence type="ECO:0000256" key="1">
    <source>
        <dbReference type="ARBA" id="ARBA00022741"/>
    </source>
</evidence>
<dbReference type="SUPFAM" id="SSF52540">
    <property type="entry name" value="P-loop containing nucleoside triphosphate hydrolases"/>
    <property type="match status" value="1"/>
</dbReference>
<proteinExistence type="predicted"/>
<protein>
    <submittedName>
        <fullName evidence="10">DEAD/DEAH box helicase</fullName>
    </submittedName>
</protein>
<keyword evidence="1" id="KW-0547">Nucleotide-binding</keyword>
<dbReference type="SUPFAM" id="SSF47781">
    <property type="entry name" value="RuvA domain 2-like"/>
    <property type="match status" value="1"/>
</dbReference>
<evidence type="ECO:0000313" key="10">
    <source>
        <dbReference type="EMBL" id="HFW32487.1"/>
    </source>
</evidence>
<name>A0A7C3RCK3_ARCFL</name>
<dbReference type="GO" id="GO:0003677">
    <property type="term" value="F:DNA binding"/>
    <property type="evidence" value="ECO:0007669"/>
    <property type="project" value="UniProtKB-KW"/>
</dbReference>
<dbReference type="InterPro" id="IPR001650">
    <property type="entry name" value="Helicase_C-like"/>
</dbReference>
<dbReference type="PANTHER" id="PTHR14025">
    <property type="entry name" value="FANCONI ANEMIA GROUP M FANCM FAMILY MEMBER"/>
    <property type="match status" value="1"/>
</dbReference>
<keyword evidence="7" id="KW-0234">DNA repair</keyword>
<keyword evidence="2" id="KW-0227">DNA damage</keyword>
<dbReference type="Pfam" id="PF02732">
    <property type="entry name" value="ERCC4"/>
    <property type="match status" value="1"/>
</dbReference>
<dbReference type="NCBIfam" id="NF010337">
    <property type="entry name" value="PRK13766.1"/>
    <property type="match status" value="1"/>
</dbReference>
<dbReference type="Gene3D" id="3.40.50.300">
    <property type="entry name" value="P-loop containing nucleotide triphosphate hydrolases"/>
    <property type="match status" value="2"/>
</dbReference>
<dbReference type="EMBL" id="DTLB01000037">
    <property type="protein sequence ID" value="HFW32487.1"/>
    <property type="molecule type" value="Genomic_DNA"/>
</dbReference>
<keyword evidence="5" id="KW-0067">ATP-binding</keyword>
<dbReference type="Pfam" id="PF00271">
    <property type="entry name" value="Helicase_C"/>
    <property type="match status" value="1"/>
</dbReference>
<feature type="domain" description="Helicase C-terminal" evidence="9">
    <location>
        <begin position="343"/>
        <end position="505"/>
    </location>
</feature>
<evidence type="ECO:0000256" key="5">
    <source>
        <dbReference type="ARBA" id="ARBA00022840"/>
    </source>
</evidence>
<dbReference type="InterPro" id="IPR041755">
    <property type="entry name" value="Hef_ID"/>
</dbReference>
<evidence type="ECO:0000256" key="6">
    <source>
        <dbReference type="ARBA" id="ARBA00023125"/>
    </source>
</evidence>
<evidence type="ECO:0000259" key="8">
    <source>
        <dbReference type="PROSITE" id="PS51192"/>
    </source>
</evidence>
<accession>A0A7C3RCK3</accession>
<dbReference type="InterPro" id="IPR011545">
    <property type="entry name" value="DEAD/DEAH_box_helicase_dom"/>
</dbReference>
<dbReference type="InterPro" id="IPR014001">
    <property type="entry name" value="Helicase_ATP-bd"/>
</dbReference>
<dbReference type="Gene3D" id="3.40.50.10130">
    <property type="match status" value="1"/>
</dbReference>
<dbReference type="GO" id="GO:0005524">
    <property type="term" value="F:ATP binding"/>
    <property type="evidence" value="ECO:0007669"/>
    <property type="project" value="UniProtKB-KW"/>
</dbReference>
<feature type="domain" description="Helicase ATP-binding" evidence="8">
    <location>
        <begin position="23"/>
        <end position="187"/>
    </location>
</feature>
<dbReference type="AlphaFoldDB" id="A0A7C3RCK3"/>
<dbReference type="CDD" id="cd12089">
    <property type="entry name" value="Hef_ID"/>
    <property type="match status" value="1"/>
</dbReference>
<dbReference type="InterPro" id="IPR011335">
    <property type="entry name" value="Restrct_endonuc-II-like"/>
</dbReference>
<dbReference type="SMART" id="SM00487">
    <property type="entry name" value="DEXDc"/>
    <property type="match status" value="1"/>
</dbReference>
<comment type="caution">
    <text evidence="10">The sequence shown here is derived from an EMBL/GenBank/DDBJ whole genome shotgun (WGS) entry which is preliminary data.</text>
</comment>
<dbReference type="Gene3D" id="1.20.1320.20">
    <property type="entry name" value="hef helicase domain"/>
    <property type="match status" value="1"/>
</dbReference>
<dbReference type="SUPFAM" id="SSF52980">
    <property type="entry name" value="Restriction endonuclease-like"/>
    <property type="match status" value="1"/>
</dbReference>
<dbReference type="GO" id="GO:0004518">
    <property type="term" value="F:nuclease activity"/>
    <property type="evidence" value="ECO:0007669"/>
    <property type="project" value="InterPro"/>
</dbReference>
<dbReference type="PROSITE" id="PS51192">
    <property type="entry name" value="HELICASE_ATP_BIND_1"/>
    <property type="match status" value="1"/>
</dbReference>
<dbReference type="InterPro" id="IPR006166">
    <property type="entry name" value="ERCC4_domain"/>
</dbReference>
<evidence type="ECO:0000256" key="3">
    <source>
        <dbReference type="ARBA" id="ARBA00022801"/>
    </source>
</evidence>
<evidence type="ECO:0000256" key="4">
    <source>
        <dbReference type="ARBA" id="ARBA00022806"/>
    </source>
</evidence>
<evidence type="ECO:0000256" key="2">
    <source>
        <dbReference type="ARBA" id="ARBA00022763"/>
    </source>
</evidence>
<dbReference type="Pfam" id="PF14520">
    <property type="entry name" value="HHH_5"/>
    <property type="match status" value="1"/>
</dbReference>
<sequence>MEYVTHPLIRENTIERRMYQISIATTALTKNTLVVIPTGLGKTTIAALVIASRLLNEDGKVLFLAPTKPLVEQHARFLKKVLKVEEIVSLTGEVSPEKRKEMWERARIIVSTPQVIENDILTGRISLEDVILLVFDEAHRAVGNYAYVFIAREYMKTAKKLILAMTASPGSDPERIMEVIQNLGIEAIEVRTEWDDDVAPYVGKKRIEWIKVEIPEEMKEVKEKLEDCVKTRLNRLREMGIEVPESSSKRDLLALQDAIQAEAAGGNSEMFEALSILAEILKLQHAIELIETQGVRAVKSYLKKLVREAMSRGGSKAAKSIVNDPNFKKAVVALSKCRTEHPKLEKLKEILREQFEKNPDSRIMVFTNYRDSAEMLVNELSAMFPVAKFVGQASRDNDKGMRQKEQIETIEKFRNGEYKVLVATSVGEEGLDIPATDLVVFYEAVPSEIRAIQRKGRTGRGREGRIVVLVAKGTRDEAYYYSSMRKEKMMYDKILEIKRQIGGKQSSLGEFTLPAGVKVVVDSRELRSEVVKYLREIGASIEVRNLEVADYVVSDRVAVERKTVEDFLNSVIQNRLFMQIAKLKSAYSRAVIIIEGENLYMGGVHPKAVRGAIASLIVDFGVSVLRTSSSRETAELIFALARREQEEKRRDVVEHTAKTKRTLKEEQEYIVSSISNVGSVIAKNLLEYFQTIEKIATADEEELAKVPKVGRKIAKRIRRIMTTPYSEAGFYDSESF</sequence>
<keyword evidence="4 10" id="KW-0347">Helicase</keyword>
<dbReference type="Pfam" id="PF00270">
    <property type="entry name" value="DEAD"/>
    <property type="match status" value="1"/>
</dbReference>
<dbReference type="GO" id="GO:0004386">
    <property type="term" value="F:helicase activity"/>
    <property type="evidence" value="ECO:0007669"/>
    <property type="project" value="UniProtKB-KW"/>
</dbReference>
<dbReference type="SMART" id="SM00490">
    <property type="entry name" value="HELICc"/>
    <property type="match status" value="1"/>
</dbReference>
<dbReference type="SMART" id="SM00891">
    <property type="entry name" value="ERCC4"/>
    <property type="match status" value="1"/>
</dbReference>
<evidence type="ECO:0000256" key="7">
    <source>
        <dbReference type="ARBA" id="ARBA00023204"/>
    </source>
</evidence>
<dbReference type="CDD" id="cd20075">
    <property type="entry name" value="XPF_nuclease_XPF_arch"/>
    <property type="match status" value="1"/>
</dbReference>
<dbReference type="GO" id="GO:0016787">
    <property type="term" value="F:hydrolase activity"/>
    <property type="evidence" value="ECO:0007669"/>
    <property type="project" value="UniProtKB-KW"/>
</dbReference>
<gene>
    <name evidence="10" type="ORF">ENW66_05995</name>
</gene>
<organism evidence="10">
    <name type="scientific">Archaeoglobus fulgidus</name>
    <dbReference type="NCBI Taxonomy" id="2234"/>
    <lineage>
        <taxon>Archaea</taxon>
        <taxon>Methanobacteriati</taxon>
        <taxon>Methanobacteriota</taxon>
        <taxon>Archaeoglobi</taxon>
        <taxon>Archaeoglobales</taxon>
        <taxon>Archaeoglobaceae</taxon>
        <taxon>Archaeoglobus</taxon>
    </lineage>
</organism>
<evidence type="ECO:0000259" key="9">
    <source>
        <dbReference type="PROSITE" id="PS51194"/>
    </source>
</evidence>
<dbReference type="Gene3D" id="1.10.150.20">
    <property type="entry name" value="5' to 3' exonuclease, C-terminal subdomain"/>
    <property type="match status" value="1"/>
</dbReference>
<keyword evidence="6" id="KW-0238">DNA-binding</keyword>
<dbReference type="PANTHER" id="PTHR14025:SF20">
    <property type="entry name" value="FANCONI ANEMIA GROUP M PROTEIN"/>
    <property type="match status" value="1"/>
</dbReference>